<feature type="repeat" description="RCC1" evidence="2">
    <location>
        <begin position="142"/>
        <end position="193"/>
    </location>
</feature>
<dbReference type="RefSeq" id="XP_045373742.1">
    <property type="nucleotide sequence ID" value="XM_045517786.1"/>
</dbReference>
<accession>A0A9W3G7G0</accession>
<keyword evidence="1" id="KW-0677">Repeat</keyword>
<dbReference type="Gene3D" id="2.130.10.30">
    <property type="entry name" value="Regulator of chromosome condensation 1/beta-lactamase-inhibitor protein II"/>
    <property type="match status" value="1"/>
</dbReference>
<dbReference type="InterPro" id="IPR009091">
    <property type="entry name" value="RCC1/BLIP-II"/>
</dbReference>
<name>A0A9W3G7G0_CAMBA</name>
<sequence length="219" mass="23193">MEVGHCHHSMTSLSSSTTSSSTSSSSTGNQGSQAYQNRPVAANTLDFRQNGAMDVNLTIYSNPRQETGIAGHPTYQFSANTGPAHYLTEGHRTVRGKGDSFRPGRGSDVPVRKPQVVEGLSGKKIVHVAFGALHCLAVTDAGQVYAWRDSDHGRQGSGTTMVNRKATLTQGLEGQKITRVACGSSHSVARTTVNVATPSVHEPVLFQTARDPLGASYLG</sequence>
<feature type="region of interest" description="Disordered" evidence="3">
    <location>
        <begin position="1"/>
        <end position="36"/>
    </location>
</feature>
<dbReference type="InterPro" id="IPR000408">
    <property type="entry name" value="Reg_chr_condens"/>
</dbReference>
<evidence type="ECO:0000256" key="1">
    <source>
        <dbReference type="ARBA" id="ARBA00022737"/>
    </source>
</evidence>
<dbReference type="PANTHER" id="PTHR22870:SF408">
    <property type="entry name" value="OS09G0560450 PROTEIN"/>
    <property type="match status" value="1"/>
</dbReference>
<dbReference type="AlphaFoldDB" id="A0A9W3G7G0"/>
<reference evidence="4" key="1">
    <citation type="submission" date="2025-08" db="UniProtKB">
        <authorList>
            <consortium name="RefSeq"/>
        </authorList>
    </citation>
    <scope>IDENTIFICATION</scope>
    <source>
        <tissue evidence="4">Blood</tissue>
    </source>
</reference>
<evidence type="ECO:0000256" key="2">
    <source>
        <dbReference type="PROSITE-ProRule" id="PRU00235"/>
    </source>
</evidence>
<evidence type="ECO:0000256" key="3">
    <source>
        <dbReference type="SAM" id="MobiDB-lite"/>
    </source>
</evidence>
<feature type="repeat" description="RCC1" evidence="2">
    <location>
        <begin position="90"/>
        <end position="141"/>
    </location>
</feature>
<dbReference type="InterPro" id="IPR051210">
    <property type="entry name" value="Ub_ligase/GEF_domain"/>
</dbReference>
<organism evidence="4">
    <name type="scientific">Camelus bactrianus</name>
    <name type="common">Bactrian camel</name>
    <dbReference type="NCBI Taxonomy" id="9837"/>
    <lineage>
        <taxon>Eukaryota</taxon>
        <taxon>Metazoa</taxon>
        <taxon>Chordata</taxon>
        <taxon>Craniata</taxon>
        <taxon>Vertebrata</taxon>
        <taxon>Euteleostomi</taxon>
        <taxon>Mammalia</taxon>
        <taxon>Eutheria</taxon>
        <taxon>Laurasiatheria</taxon>
        <taxon>Artiodactyla</taxon>
        <taxon>Tylopoda</taxon>
        <taxon>Camelidae</taxon>
        <taxon>Camelus</taxon>
    </lineage>
</organism>
<dbReference type="SUPFAM" id="SSF50985">
    <property type="entry name" value="RCC1/BLIP-II"/>
    <property type="match status" value="1"/>
</dbReference>
<dbReference type="PROSITE" id="PS50012">
    <property type="entry name" value="RCC1_3"/>
    <property type="match status" value="2"/>
</dbReference>
<proteinExistence type="predicted"/>
<dbReference type="PANTHER" id="PTHR22870">
    <property type="entry name" value="REGULATOR OF CHROMOSOME CONDENSATION"/>
    <property type="match status" value="1"/>
</dbReference>
<evidence type="ECO:0000313" key="4">
    <source>
        <dbReference type="RefSeq" id="XP_045373742.1"/>
    </source>
</evidence>
<dbReference type="Pfam" id="PF00415">
    <property type="entry name" value="RCC1"/>
    <property type="match status" value="2"/>
</dbReference>
<gene>
    <name evidence="4" type="primary">LOC105070197</name>
</gene>
<protein>
    <submittedName>
        <fullName evidence="4">E3 ubiquitin-protein ligase HERC2-like</fullName>
    </submittedName>
</protein>
<feature type="compositionally biased region" description="Low complexity" evidence="3">
    <location>
        <begin position="9"/>
        <end position="27"/>
    </location>
</feature>